<dbReference type="Pfam" id="PF02518">
    <property type="entry name" value="HATPase_c"/>
    <property type="match status" value="1"/>
</dbReference>
<dbReference type="SUPFAM" id="SSF55874">
    <property type="entry name" value="ATPase domain of HSP90 chaperone/DNA topoisomerase II/histidine kinase"/>
    <property type="match status" value="1"/>
</dbReference>
<evidence type="ECO:0000256" key="7">
    <source>
        <dbReference type="SAM" id="Phobius"/>
    </source>
</evidence>
<dbReference type="InterPro" id="IPR050351">
    <property type="entry name" value="BphY/WalK/GraS-like"/>
</dbReference>
<keyword evidence="7" id="KW-0472">Membrane</keyword>
<dbReference type="CDD" id="cd00075">
    <property type="entry name" value="HATPase"/>
    <property type="match status" value="1"/>
</dbReference>
<dbReference type="PANTHER" id="PTHR45453:SF1">
    <property type="entry name" value="PHOSPHATE REGULON SENSOR PROTEIN PHOR"/>
    <property type="match status" value="1"/>
</dbReference>
<keyword evidence="3" id="KW-0597">Phosphoprotein</keyword>
<evidence type="ECO:0000256" key="5">
    <source>
        <dbReference type="ARBA" id="ARBA00022777"/>
    </source>
</evidence>
<dbReference type="Gene3D" id="3.30.565.10">
    <property type="entry name" value="Histidine kinase-like ATPase, C-terminal domain"/>
    <property type="match status" value="1"/>
</dbReference>
<dbReference type="OrthoDB" id="1933776at2"/>
<evidence type="ECO:0000313" key="10">
    <source>
        <dbReference type="Proteomes" id="UP000191055"/>
    </source>
</evidence>
<dbReference type="SMART" id="SM00387">
    <property type="entry name" value="HATPase_c"/>
    <property type="match status" value="1"/>
</dbReference>
<sequence>MNRNKAEFDKQTILAVITFSLLTFLIIIQVSWIYRAALLEEQNFNHRVAMALKYAKIELGNRAPYCEEMTNFLCGRGHEEKKHVKKYWEVDSIIRSSLNAHKIELPFTFELTDTLLHYSKGRLFTPPSYTQNLNGLTDQSGFQIKVEFPTRNQFLIGQIMSQLGLSIIFILFVMYAFLVSRNLYKREKALLLRTTDFINNMVHEFQTPIANVRFATNLIKKQKDISVKTNEYSEVILEETKRLQHHVEEILRVGCSEHNDCDLDDLDMHELIENVIQSFKVRLTHSNATIRFNPDAENALIKGEYGPVSLIISNLIDNALKYVAKKPIIEINTTNKDSNLIIKITDNGIGIKKEDQQQVFEKFYRVSTGNVHNVKGFGMGLTYAKKVTDDCGGNIELESNPGKGSVFTLTFPVIRL</sequence>
<dbReference type="GO" id="GO:0016036">
    <property type="term" value="P:cellular response to phosphate starvation"/>
    <property type="evidence" value="ECO:0007669"/>
    <property type="project" value="TreeGrafter"/>
</dbReference>
<evidence type="ECO:0000259" key="8">
    <source>
        <dbReference type="PROSITE" id="PS50109"/>
    </source>
</evidence>
<keyword evidence="7" id="KW-0812">Transmembrane</keyword>
<dbReference type="KEGG" id="asx:CDL62_09290"/>
<dbReference type="Gene3D" id="1.10.287.130">
    <property type="match status" value="1"/>
</dbReference>
<dbReference type="GO" id="GO:0005886">
    <property type="term" value="C:plasma membrane"/>
    <property type="evidence" value="ECO:0007669"/>
    <property type="project" value="TreeGrafter"/>
</dbReference>
<gene>
    <name evidence="9" type="ORF">SAMN03080601_02550</name>
</gene>
<name>A0A1T5HNQ8_9BACT</name>
<keyword evidence="5 9" id="KW-0418">Kinase</keyword>
<evidence type="ECO:0000256" key="1">
    <source>
        <dbReference type="ARBA" id="ARBA00000085"/>
    </source>
</evidence>
<dbReference type="InterPro" id="IPR003661">
    <property type="entry name" value="HisK_dim/P_dom"/>
</dbReference>
<dbReference type="PRINTS" id="PR00344">
    <property type="entry name" value="BCTRLSENSOR"/>
</dbReference>
<organism evidence="9 10">
    <name type="scientific">Alkalitalea saponilacus</name>
    <dbReference type="NCBI Taxonomy" id="889453"/>
    <lineage>
        <taxon>Bacteria</taxon>
        <taxon>Pseudomonadati</taxon>
        <taxon>Bacteroidota</taxon>
        <taxon>Bacteroidia</taxon>
        <taxon>Marinilabiliales</taxon>
        <taxon>Marinilabiliaceae</taxon>
        <taxon>Alkalitalea</taxon>
    </lineage>
</organism>
<dbReference type="SUPFAM" id="SSF47384">
    <property type="entry name" value="Homodimeric domain of signal transducing histidine kinase"/>
    <property type="match status" value="1"/>
</dbReference>
<keyword evidence="4" id="KW-0808">Transferase</keyword>
<dbReference type="Pfam" id="PF00512">
    <property type="entry name" value="HisKA"/>
    <property type="match status" value="1"/>
</dbReference>
<dbReference type="PANTHER" id="PTHR45453">
    <property type="entry name" value="PHOSPHATE REGULON SENSOR PROTEIN PHOR"/>
    <property type="match status" value="1"/>
</dbReference>
<reference evidence="9 10" key="1">
    <citation type="submission" date="2017-02" db="EMBL/GenBank/DDBJ databases">
        <authorList>
            <person name="Peterson S.W."/>
        </authorList>
    </citation>
    <scope>NUCLEOTIDE SEQUENCE [LARGE SCALE GENOMIC DNA]</scope>
    <source>
        <strain evidence="9 10">DSM 24412</strain>
    </source>
</reference>
<protein>
    <recommendedName>
        <fullName evidence="2">histidine kinase</fullName>
        <ecNumber evidence="2">2.7.13.3</ecNumber>
    </recommendedName>
</protein>
<evidence type="ECO:0000256" key="2">
    <source>
        <dbReference type="ARBA" id="ARBA00012438"/>
    </source>
</evidence>
<dbReference type="InterPro" id="IPR004358">
    <property type="entry name" value="Sig_transdc_His_kin-like_C"/>
</dbReference>
<feature type="transmembrane region" description="Helical" evidence="7">
    <location>
        <begin position="155"/>
        <end position="178"/>
    </location>
</feature>
<dbReference type="Proteomes" id="UP000191055">
    <property type="component" value="Unassembled WGS sequence"/>
</dbReference>
<dbReference type="CDD" id="cd00082">
    <property type="entry name" value="HisKA"/>
    <property type="match status" value="1"/>
</dbReference>
<dbReference type="InterPro" id="IPR003594">
    <property type="entry name" value="HATPase_dom"/>
</dbReference>
<dbReference type="InterPro" id="IPR005467">
    <property type="entry name" value="His_kinase_dom"/>
</dbReference>
<evidence type="ECO:0000313" key="9">
    <source>
        <dbReference type="EMBL" id="SKC22306.1"/>
    </source>
</evidence>
<dbReference type="PROSITE" id="PS50109">
    <property type="entry name" value="HIS_KIN"/>
    <property type="match status" value="1"/>
</dbReference>
<proteinExistence type="predicted"/>
<accession>A0A1T5HNQ8</accession>
<evidence type="ECO:0000256" key="4">
    <source>
        <dbReference type="ARBA" id="ARBA00022679"/>
    </source>
</evidence>
<dbReference type="SMART" id="SM00388">
    <property type="entry name" value="HisKA"/>
    <property type="match status" value="1"/>
</dbReference>
<dbReference type="EC" id="2.7.13.3" evidence="2"/>
<dbReference type="GO" id="GO:0004721">
    <property type="term" value="F:phosphoprotein phosphatase activity"/>
    <property type="evidence" value="ECO:0007669"/>
    <property type="project" value="TreeGrafter"/>
</dbReference>
<feature type="domain" description="Histidine kinase" evidence="8">
    <location>
        <begin position="200"/>
        <end position="415"/>
    </location>
</feature>
<evidence type="ECO:0000256" key="3">
    <source>
        <dbReference type="ARBA" id="ARBA00022553"/>
    </source>
</evidence>
<dbReference type="RefSeq" id="WP_079558252.1">
    <property type="nucleotide sequence ID" value="NZ_CP021904.1"/>
</dbReference>
<keyword evidence="6" id="KW-0902">Two-component regulatory system</keyword>
<dbReference type="InterPro" id="IPR036890">
    <property type="entry name" value="HATPase_C_sf"/>
</dbReference>
<dbReference type="InterPro" id="IPR036097">
    <property type="entry name" value="HisK_dim/P_sf"/>
</dbReference>
<comment type="catalytic activity">
    <reaction evidence="1">
        <text>ATP + protein L-histidine = ADP + protein N-phospho-L-histidine.</text>
        <dbReference type="EC" id="2.7.13.3"/>
    </reaction>
</comment>
<dbReference type="AlphaFoldDB" id="A0A1T5HNQ8"/>
<feature type="transmembrane region" description="Helical" evidence="7">
    <location>
        <begin position="12"/>
        <end position="34"/>
    </location>
</feature>
<dbReference type="FunFam" id="3.30.565.10:FF:000006">
    <property type="entry name" value="Sensor histidine kinase WalK"/>
    <property type="match status" value="1"/>
</dbReference>
<dbReference type="GO" id="GO:0000155">
    <property type="term" value="F:phosphorelay sensor kinase activity"/>
    <property type="evidence" value="ECO:0007669"/>
    <property type="project" value="InterPro"/>
</dbReference>
<dbReference type="STRING" id="889453.SAMN03080601_02550"/>
<keyword evidence="7" id="KW-1133">Transmembrane helix</keyword>
<evidence type="ECO:0000256" key="6">
    <source>
        <dbReference type="ARBA" id="ARBA00023012"/>
    </source>
</evidence>
<dbReference type="EMBL" id="FUYV01000015">
    <property type="protein sequence ID" value="SKC22306.1"/>
    <property type="molecule type" value="Genomic_DNA"/>
</dbReference>
<keyword evidence="10" id="KW-1185">Reference proteome</keyword>